<dbReference type="EnsemblMetazoa" id="RPRC001467-RA">
    <property type="protein sequence ID" value="RPRC001467-PA"/>
    <property type="gene ID" value="RPRC001467"/>
</dbReference>
<dbReference type="OMA" id="MNGIRHL"/>
<dbReference type="HOGENOM" id="CLU_094691_1_1_1"/>
<evidence type="ECO:0000256" key="3">
    <source>
        <dbReference type="ARBA" id="ARBA00022692"/>
    </source>
</evidence>
<dbReference type="GO" id="GO:0016020">
    <property type="term" value="C:membrane"/>
    <property type="evidence" value="ECO:0007669"/>
    <property type="project" value="UniProtKB-SubCell"/>
</dbReference>
<keyword evidence="2" id="KW-0349">Heme</keyword>
<evidence type="ECO:0000256" key="2">
    <source>
        <dbReference type="ARBA" id="ARBA00022617"/>
    </source>
</evidence>
<evidence type="ECO:0000256" key="6">
    <source>
        <dbReference type="ARBA" id="ARBA00023004"/>
    </source>
</evidence>
<evidence type="ECO:0000256" key="4">
    <source>
        <dbReference type="ARBA" id="ARBA00022723"/>
    </source>
</evidence>
<dbReference type="CDD" id="cd03499">
    <property type="entry name" value="SQR_TypeC_SdhC"/>
    <property type="match status" value="1"/>
</dbReference>
<dbReference type="VEuPathDB" id="VectorBase:RPRC001467"/>
<dbReference type="GO" id="GO:0009055">
    <property type="term" value="F:electron transfer activity"/>
    <property type="evidence" value="ECO:0007669"/>
    <property type="project" value="InterPro"/>
</dbReference>
<dbReference type="PROSITE" id="PS01001">
    <property type="entry name" value="SDH_CYT_2"/>
    <property type="match status" value="1"/>
</dbReference>
<accession>T1HBQ5</accession>
<proteinExistence type="predicted"/>
<dbReference type="RefSeq" id="XP_073981898.1">
    <property type="nucleotide sequence ID" value="XM_074125797.1"/>
</dbReference>
<evidence type="ECO:0000256" key="1">
    <source>
        <dbReference type="ARBA" id="ARBA00004141"/>
    </source>
</evidence>
<dbReference type="Gene3D" id="1.20.1300.10">
    <property type="entry name" value="Fumarate reductase/succinate dehydrogenase, transmembrane subunit"/>
    <property type="match status" value="1"/>
</dbReference>
<dbReference type="GO" id="GO:0046872">
    <property type="term" value="F:metal ion binding"/>
    <property type="evidence" value="ECO:0007669"/>
    <property type="project" value="UniProtKB-KW"/>
</dbReference>
<sequence length="172" mass="18720">MALLRSVCSVGRKSISHPQVFRLPYLQARCVVLKASPATPPEVLGHDEKNAILGRPMSPHLTIYAPQLTSMMSISHRITGMALTGYAVVLAGASFFVDIAHVASAIQAWHLPIVLTFPLKFVLAFPAAYHLLNGIRHLVWDSGKALTLKEVYITGYGVLVATVLLSLYMASR</sequence>
<dbReference type="InterPro" id="IPR018495">
    <property type="entry name" value="Succ_DH_cyt_bsu_CS"/>
</dbReference>
<evidence type="ECO:0000256" key="7">
    <source>
        <dbReference type="ARBA" id="ARBA00023136"/>
    </source>
</evidence>
<dbReference type="GeneID" id="141453064"/>
<keyword evidence="3" id="KW-0812">Transmembrane</keyword>
<dbReference type="GO" id="GO:0006121">
    <property type="term" value="P:mitochondrial electron transport, succinate to ubiquinone"/>
    <property type="evidence" value="ECO:0007669"/>
    <property type="project" value="TreeGrafter"/>
</dbReference>
<organism evidence="8 9">
    <name type="scientific">Rhodnius prolixus</name>
    <name type="common">Triatomid bug</name>
    <dbReference type="NCBI Taxonomy" id="13249"/>
    <lineage>
        <taxon>Eukaryota</taxon>
        <taxon>Metazoa</taxon>
        <taxon>Ecdysozoa</taxon>
        <taxon>Arthropoda</taxon>
        <taxon>Hexapoda</taxon>
        <taxon>Insecta</taxon>
        <taxon>Pterygota</taxon>
        <taxon>Neoptera</taxon>
        <taxon>Paraneoptera</taxon>
        <taxon>Hemiptera</taxon>
        <taxon>Heteroptera</taxon>
        <taxon>Panheteroptera</taxon>
        <taxon>Cimicomorpha</taxon>
        <taxon>Reduviidae</taxon>
        <taxon>Triatominae</taxon>
        <taxon>Rhodnius</taxon>
    </lineage>
</organism>
<evidence type="ECO:0000313" key="9">
    <source>
        <dbReference type="Proteomes" id="UP000015103"/>
    </source>
</evidence>
<name>T1HBQ5_RHOPR</name>
<dbReference type="GO" id="GO:0005739">
    <property type="term" value="C:mitochondrion"/>
    <property type="evidence" value="ECO:0007669"/>
    <property type="project" value="GOC"/>
</dbReference>
<reference evidence="8" key="1">
    <citation type="submission" date="2015-05" db="UniProtKB">
        <authorList>
            <consortium name="EnsemblMetazoa"/>
        </authorList>
    </citation>
    <scope>IDENTIFICATION</scope>
</reference>
<dbReference type="GO" id="GO:0006099">
    <property type="term" value="P:tricarboxylic acid cycle"/>
    <property type="evidence" value="ECO:0007669"/>
    <property type="project" value="InterPro"/>
</dbReference>
<keyword evidence="5" id="KW-1133">Transmembrane helix</keyword>
<dbReference type="InterPro" id="IPR014314">
    <property type="entry name" value="Succ_DH_cytb556"/>
</dbReference>
<dbReference type="eggNOG" id="KOG0449">
    <property type="taxonomic scope" value="Eukaryota"/>
</dbReference>
<dbReference type="NCBIfam" id="TIGR02970">
    <property type="entry name" value="succ_dehyd_cytB"/>
    <property type="match status" value="1"/>
</dbReference>
<dbReference type="PROSITE" id="PS01000">
    <property type="entry name" value="SDH_CYT_1"/>
    <property type="match status" value="1"/>
</dbReference>
<dbReference type="AlphaFoldDB" id="T1HBQ5"/>
<dbReference type="InterPro" id="IPR000701">
    <property type="entry name" value="SuccDH_FuR_B_TM-su"/>
</dbReference>
<dbReference type="Pfam" id="PF01127">
    <property type="entry name" value="Sdh_cyt"/>
    <property type="match status" value="1"/>
</dbReference>
<keyword evidence="4" id="KW-0479">Metal-binding</keyword>
<dbReference type="STRING" id="13249.T1HBQ5"/>
<dbReference type="InterPro" id="IPR034804">
    <property type="entry name" value="SQR/QFR_C/D"/>
</dbReference>
<dbReference type="SUPFAM" id="SSF81343">
    <property type="entry name" value="Fumarate reductase respiratory complex transmembrane subunits"/>
    <property type="match status" value="1"/>
</dbReference>
<dbReference type="Proteomes" id="UP000015103">
    <property type="component" value="Unassembled WGS sequence"/>
</dbReference>
<keyword evidence="6" id="KW-0408">Iron</keyword>
<keyword evidence="9" id="KW-1185">Reference proteome</keyword>
<keyword evidence="7" id="KW-0472">Membrane</keyword>
<dbReference type="PANTHER" id="PTHR10978">
    <property type="entry name" value="SUCCINATE DEHYDROGENASE CYTOCHROME B560 SUBUNIT"/>
    <property type="match status" value="1"/>
</dbReference>
<dbReference type="EMBL" id="ACPB03006555">
    <property type="status" value="NOT_ANNOTATED_CDS"/>
    <property type="molecule type" value="Genomic_DNA"/>
</dbReference>
<dbReference type="FunCoup" id="T1HBQ5">
    <property type="interactions" value="798"/>
</dbReference>
<dbReference type="InParanoid" id="T1HBQ5"/>
<evidence type="ECO:0000256" key="5">
    <source>
        <dbReference type="ARBA" id="ARBA00022989"/>
    </source>
</evidence>
<comment type="subcellular location">
    <subcellularLocation>
        <location evidence="1">Membrane</location>
        <topology evidence="1">Multi-pass membrane protein</topology>
    </subcellularLocation>
</comment>
<protein>
    <submittedName>
        <fullName evidence="8">Succinate dehydrogenase cytochrome b560 subunit, mitochondrial</fullName>
    </submittedName>
</protein>
<dbReference type="PANTHER" id="PTHR10978:SF5">
    <property type="entry name" value="SUCCINATE DEHYDROGENASE CYTOCHROME B560 SUBUNIT, MITOCHONDRIAL"/>
    <property type="match status" value="1"/>
</dbReference>
<evidence type="ECO:0000313" key="8">
    <source>
        <dbReference type="EnsemblMetazoa" id="RPRC001467-PA"/>
    </source>
</evidence>